<sequence>MLDFNAFTVGLIIVVCVIATVLTYRVLKEEEHKQKAYKESGQTIEDELQRSLEYETSSWSSNVPIMSWIYIVATVLSIIAFVIYMA</sequence>
<evidence type="ECO:0000313" key="2">
    <source>
        <dbReference type="EMBL" id="GGN51238.1"/>
    </source>
</evidence>
<evidence type="ECO:0000313" key="3">
    <source>
        <dbReference type="Proteomes" id="UP000624041"/>
    </source>
</evidence>
<reference evidence="2" key="2">
    <citation type="submission" date="2020-09" db="EMBL/GenBank/DDBJ databases">
        <authorList>
            <person name="Sun Q."/>
            <person name="Ohkuma M."/>
        </authorList>
    </citation>
    <scope>NUCLEOTIDE SEQUENCE</scope>
    <source>
        <strain evidence="2">JCM 17251</strain>
    </source>
</reference>
<keyword evidence="1" id="KW-0812">Transmembrane</keyword>
<reference evidence="2" key="1">
    <citation type="journal article" date="2014" name="Int. J. Syst. Evol. Microbiol.">
        <title>Complete genome sequence of Corynebacterium casei LMG S-19264T (=DSM 44701T), isolated from a smear-ripened cheese.</title>
        <authorList>
            <consortium name="US DOE Joint Genome Institute (JGI-PGF)"/>
            <person name="Walter F."/>
            <person name="Albersmeier A."/>
            <person name="Kalinowski J."/>
            <person name="Ruckert C."/>
        </authorList>
    </citation>
    <scope>NUCLEOTIDE SEQUENCE</scope>
    <source>
        <strain evidence="2">JCM 17251</strain>
    </source>
</reference>
<gene>
    <name evidence="2" type="ORF">GCM10007971_05550</name>
</gene>
<evidence type="ECO:0000256" key="1">
    <source>
        <dbReference type="SAM" id="Phobius"/>
    </source>
</evidence>
<accession>A0A917XS02</accession>
<keyword evidence="1" id="KW-1133">Transmembrane helix</keyword>
<keyword evidence="1" id="KW-0472">Membrane</keyword>
<dbReference type="RefSeq" id="WP_156854723.1">
    <property type="nucleotide sequence ID" value="NZ_BMOS01000003.1"/>
</dbReference>
<organism evidence="2 3">
    <name type="scientific">Oceanobacillus indicireducens</name>
    <dbReference type="NCBI Taxonomy" id="1004261"/>
    <lineage>
        <taxon>Bacteria</taxon>
        <taxon>Bacillati</taxon>
        <taxon>Bacillota</taxon>
        <taxon>Bacilli</taxon>
        <taxon>Bacillales</taxon>
        <taxon>Bacillaceae</taxon>
        <taxon>Oceanobacillus</taxon>
    </lineage>
</organism>
<dbReference type="Proteomes" id="UP000624041">
    <property type="component" value="Unassembled WGS sequence"/>
</dbReference>
<name>A0A917XS02_9BACI</name>
<keyword evidence="3" id="KW-1185">Reference proteome</keyword>
<feature type="transmembrane region" description="Helical" evidence="1">
    <location>
        <begin position="65"/>
        <end position="85"/>
    </location>
</feature>
<protein>
    <submittedName>
        <fullName evidence="2">Uncharacterized protein</fullName>
    </submittedName>
</protein>
<feature type="transmembrane region" description="Helical" evidence="1">
    <location>
        <begin position="6"/>
        <end position="27"/>
    </location>
</feature>
<comment type="caution">
    <text evidence="2">The sequence shown here is derived from an EMBL/GenBank/DDBJ whole genome shotgun (WGS) entry which is preliminary data.</text>
</comment>
<dbReference type="EMBL" id="BMOS01000003">
    <property type="protein sequence ID" value="GGN51238.1"/>
    <property type="molecule type" value="Genomic_DNA"/>
</dbReference>
<dbReference type="AlphaFoldDB" id="A0A917XS02"/>
<proteinExistence type="predicted"/>